<evidence type="ECO:0000259" key="12">
    <source>
        <dbReference type="Pfam" id="PF21082"/>
    </source>
</evidence>
<dbReference type="Pfam" id="PF21082">
    <property type="entry name" value="MS_channel_3rd"/>
    <property type="match status" value="1"/>
</dbReference>
<dbReference type="AlphaFoldDB" id="A0AAW4TAK7"/>
<dbReference type="PANTHER" id="PTHR30347:SF9">
    <property type="entry name" value="MINICONDUCTANCE MECHANOSENSITIVE CHANNEL MSCM"/>
    <property type="match status" value="1"/>
</dbReference>
<evidence type="ECO:0000256" key="4">
    <source>
        <dbReference type="ARBA" id="ARBA00022692"/>
    </source>
</evidence>
<dbReference type="InterPro" id="IPR011066">
    <property type="entry name" value="MscS_channel_C_sf"/>
</dbReference>
<feature type="signal peptide" evidence="9">
    <location>
        <begin position="1"/>
        <end position="29"/>
    </location>
</feature>
<dbReference type="RefSeq" id="WP_226133915.1">
    <property type="nucleotide sequence ID" value="NZ_JAIZTC010000004.1"/>
</dbReference>
<evidence type="ECO:0000313" key="14">
    <source>
        <dbReference type="Proteomes" id="UP001199070"/>
    </source>
</evidence>
<dbReference type="EMBL" id="JAIZTC010000004">
    <property type="protein sequence ID" value="MCA8380254.1"/>
    <property type="molecule type" value="Genomic_DNA"/>
</dbReference>
<dbReference type="Pfam" id="PF00924">
    <property type="entry name" value="MS_channel_2nd"/>
    <property type="match status" value="1"/>
</dbReference>
<dbReference type="InterPro" id="IPR023408">
    <property type="entry name" value="MscS_beta-dom_sf"/>
</dbReference>
<dbReference type="InterPro" id="IPR052702">
    <property type="entry name" value="MscS-like_channel"/>
</dbReference>
<dbReference type="InterPro" id="IPR022249">
    <property type="entry name" value="DUF3772"/>
</dbReference>
<evidence type="ECO:0000259" key="10">
    <source>
        <dbReference type="Pfam" id="PF00924"/>
    </source>
</evidence>
<comment type="subcellular location">
    <subcellularLocation>
        <location evidence="1">Cell membrane</location>
        <topology evidence="1">Multi-pass membrane protein</topology>
    </subcellularLocation>
</comment>
<sequence>MSIQRLSTYARRIALIALLQFAAIATASAFPAAASAPVASGVGAAAPAISLPDAIAQLKQMQAELDRIKQQTSTASNSKELDALDDSAQELSTDVAKLQSDLTPQRAQVQAQLDVLGPAPAEGAAPEAPAVAKQRAALDARKTQIDAALKQAADQKTSLANLTEQFAKLHRSLLKNQLAFRSGSIFSAQFWLPLFHLSPDDRQRLEDFDDELFDMLRSSWVPGQRAITTVLLIAAFAAWLGGRRLIERGLAWIALNRLPPTRLRRSALALSTALSTFLATAIAIQILYLAVARHYELTPSLTDLWDQFAKLAATCALIAGLGRALLCTKHPSWRLPALADPVALAMKPFPSILAGLLLVSGTLESINRIVDTSLSVTLFGRGIVSLVVALTVGASLLRANRARSALAAAGEAPEQRSTLAGLIHAGVTLAIVASLIALLIGYITVARFITYELVWFEIVLCATYILIQLTRDASESLFSSSLSTGQQIKHLFALEDRHLDQARTVLSGFGTSLLMLIAAIALVTGGFGTTPGDLLDSAVAMIGSQRLQSLNIMPDRILNAVIGFAIGFYLLRSLRRWLDGEFMPALGMDTGMRVSLITLFTNVGYVLLVLMTLGLLGVRWNNLAWIVSALSVGIGFGLQEIVKNFVSGLILLTERPVKVGDMVSIAGVEGDIRRINVRATEIQLSDRSTVIVPNSQLISQNVRNVTMGNSTQGVATLVLTFPLNTDPEQVRDLLLDAYREHPAILDKPAPSVTFSQLAPDGITLSVTGYVSSPRIASSTKSDLLFEILKQLRAAGITLSSPQMLVVQNMPANEK</sequence>
<dbReference type="InterPro" id="IPR049278">
    <property type="entry name" value="MS_channel_C"/>
</dbReference>
<feature type="transmembrane region" description="Helical" evidence="8">
    <location>
        <begin position="557"/>
        <end position="574"/>
    </location>
</feature>
<feature type="transmembrane region" description="Helical" evidence="8">
    <location>
        <begin position="378"/>
        <end position="397"/>
    </location>
</feature>
<dbReference type="Pfam" id="PF12607">
    <property type="entry name" value="DUF3772"/>
    <property type="match status" value="1"/>
</dbReference>
<evidence type="ECO:0000313" key="13">
    <source>
        <dbReference type="EMBL" id="MCA8380254.1"/>
    </source>
</evidence>
<dbReference type="Gene3D" id="1.10.287.1260">
    <property type="match status" value="1"/>
</dbReference>
<dbReference type="GO" id="GO:0005886">
    <property type="term" value="C:plasma membrane"/>
    <property type="evidence" value="ECO:0007669"/>
    <property type="project" value="UniProtKB-SubCell"/>
</dbReference>
<evidence type="ECO:0000256" key="7">
    <source>
        <dbReference type="SAM" id="Coils"/>
    </source>
</evidence>
<keyword evidence="4 8" id="KW-0812">Transmembrane</keyword>
<dbReference type="SUPFAM" id="SSF82689">
    <property type="entry name" value="Mechanosensitive channel protein MscS (YggB), C-terminal domain"/>
    <property type="match status" value="1"/>
</dbReference>
<evidence type="ECO:0000256" key="6">
    <source>
        <dbReference type="ARBA" id="ARBA00023136"/>
    </source>
</evidence>
<evidence type="ECO:0000256" key="3">
    <source>
        <dbReference type="ARBA" id="ARBA00022475"/>
    </source>
</evidence>
<feature type="domain" description="Mechanosensitive ion channel MscS C-terminal" evidence="12">
    <location>
        <begin position="716"/>
        <end position="796"/>
    </location>
</feature>
<reference evidence="13" key="1">
    <citation type="submission" date="2023-08" db="EMBL/GenBank/DDBJ databases">
        <title>A collection of bacterial strains from the Burkholderia cepacia Research Laboratory and Repository.</title>
        <authorList>
            <person name="Lipuma J."/>
            <person name="Spilker T."/>
        </authorList>
    </citation>
    <scope>NUCLEOTIDE SEQUENCE</scope>
    <source>
        <strain evidence="13">AU0862</strain>
    </source>
</reference>
<dbReference type="InterPro" id="IPR011014">
    <property type="entry name" value="MscS_channel_TM-2"/>
</dbReference>
<gene>
    <name evidence="13" type="ORF">LGN22_15385</name>
</gene>
<evidence type="ECO:0000256" key="9">
    <source>
        <dbReference type="SAM" id="SignalP"/>
    </source>
</evidence>
<dbReference type="Proteomes" id="UP001199070">
    <property type="component" value="Unassembled WGS sequence"/>
</dbReference>
<feature type="transmembrane region" description="Helical" evidence="8">
    <location>
        <begin position="308"/>
        <end position="326"/>
    </location>
</feature>
<dbReference type="SUPFAM" id="SSF50182">
    <property type="entry name" value="Sm-like ribonucleoproteins"/>
    <property type="match status" value="1"/>
</dbReference>
<feature type="coiled-coil region" evidence="7">
    <location>
        <begin position="51"/>
        <end position="101"/>
    </location>
</feature>
<protein>
    <submittedName>
        <fullName evidence="13">DUF3772 domain-containing protein</fullName>
    </submittedName>
</protein>
<dbReference type="Gene3D" id="3.30.70.100">
    <property type="match status" value="1"/>
</dbReference>
<dbReference type="InterPro" id="IPR010920">
    <property type="entry name" value="LSM_dom_sf"/>
</dbReference>
<comment type="similarity">
    <text evidence="2">Belongs to the MscS (TC 1.A.23) family.</text>
</comment>
<feature type="transmembrane region" description="Helical" evidence="8">
    <location>
        <begin position="594"/>
        <end position="617"/>
    </location>
</feature>
<dbReference type="InterPro" id="IPR006685">
    <property type="entry name" value="MscS_channel_2nd"/>
</dbReference>
<evidence type="ECO:0000256" key="2">
    <source>
        <dbReference type="ARBA" id="ARBA00008017"/>
    </source>
</evidence>
<keyword evidence="9" id="KW-0732">Signal</keyword>
<feature type="transmembrane region" description="Helical" evidence="8">
    <location>
        <begin position="505"/>
        <end position="527"/>
    </location>
</feature>
<evidence type="ECO:0000259" key="11">
    <source>
        <dbReference type="Pfam" id="PF12607"/>
    </source>
</evidence>
<keyword evidence="7" id="KW-0175">Coiled coil</keyword>
<feature type="transmembrane region" description="Helical" evidence="8">
    <location>
        <begin position="448"/>
        <end position="467"/>
    </location>
</feature>
<evidence type="ECO:0000256" key="5">
    <source>
        <dbReference type="ARBA" id="ARBA00022989"/>
    </source>
</evidence>
<keyword evidence="6 8" id="KW-0472">Membrane</keyword>
<keyword evidence="5 8" id="KW-1133">Transmembrane helix</keyword>
<evidence type="ECO:0000256" key="8">
    <source>
        <dbReference type="SAM" id="Phobius"/>
    </source>
</evidence>
<feature type="transmembrane region" description="Helical" evidence="8">
    <location>
        <begin position="267"/>
        <end position="288"/>
    </location>
</feature>
<accession>A0AAW4TAK7</accession>
<comment type="caution">
    <text evidence="13">The sequence shown here is derived from an EMBL/GenBank/DDBJ whole genome shotgun (WGS) entry which is preliminary data.</text>
</comment>
<feature type="transmembrane region" description="Helical" evidence="8">
    <location>
        <begin position="418"/>
        <end position="442"/>
    </location>
</feature>
<keyword evidence="3" id="KW-1003">Cell membrane</keyword>
<dbReference type="PANTHER" id="PTHR30347">
    <property type="entry name" value="POTASSIUM CHANNEL RELATED"/>
    <property type="match status" value="1"/>
</dbReference>
<feature type="transmembrane region" description="Helical" evidence="8">
    <location>
        <begin position="226"/>
        <end position="246"/>
    </location>
</feature>
<feature type="domain" description="DUF3772" evidence="11">
    <location>
        <begin position="149"/>
        <end position="208"/>
    </location>
</feature>
<feature type="chain" id="PRO_5043969242" evidence="9">
    <location>
        <begin position="30"/>
        <end position="814"/>
    </location>
</feature>
<evidence type="ECO:0000256" key="1">
    <source>
        <dbReference type="ARBA" id="ARBA00004651"/>
    </source>
</evidence>
<dbReference type="SUPFAM" id="SSF82861">
    <property type="entry name" value="Mechanosensitive channel protein MscS (YggB), transmembrane region"/>
    <property type="match status" value="1"/>
</dbReference>
<dbReference type="GO" id="GO:0008381">
    <property type="term" value="F:mechanosensitive monoatomic ion channel activity"/>
    <property type="evidence" value="ECO:0007669"/>
    <property type="project" value="UniProtKB-ARBA"/>
</dbReference>
<organism evidence="13 14">
    <name type="scientific">Burkholderia cenocepacia</name>
    <dbReference type="NCBI Taxonomy" id="95486"/>
    <lineage>
        <taxon>Bacteria</taxon>
        <taxon>Pseudomonadati</taxon>
        <taxon>Pseudomonadota</taxon>
        <taxon>Betaproteobacteria</taxon>
        <taxon>Burkholderiales</taxon>
        <taxon>Burkholderiaceae</taxon>
        <taxon>Burkholderia</taxon>
        <taxon>Burkholderia cepacia complex</taxon>
    </lineage>
</organism>
<feature type="domain" description="Mechanosensitive ion channel MscS" evidence="10">
    <location>
        <begin position="641"/>
        <end position="706"/>
    </location>
</feature>
<proteinExistence type="inferred from homology"/>
<feature type="transmembrane region" description="Helical" evidence="8">
    <location>
        <begin position="623"/>
        <end position="642"/>
    </location>
</feature>
<name>A0AAW4TAK7_9BURK</name>
<dbReference type="Gene3D" id="2.30.30.60">
    <property type="match status" value="1"/>
</dbReference>